<evidence type="ECO:0000313" key="10">
    <source>
        <dbReference type="Proteomes" id="UP000673691"/>
    </source>
</evidence>
<gene>
    <name evidence="9" type="ORF">BJ554DRAFT_611</name>
</gene>
<protein>
    <recommendedName>
        <fullName evidence="8">DM10 domain-containing protein</fullName>
    </recommendedName>
</protein>
<dbReference type="PANTHER" id="PTHR12086">
    <property type="entry name" value="EF-HAND DOMAIN C-TERMINAL CONTAINING PROTEIN"/>
    <property type="match status" value="1"/>
</dbReference>
<evidence type="ECO:0000256" key="7">
    <source>
        <dbReference type="SAM" id="MobiDB-lite"/>
    </source>
</evidence>
<keyword evidence="6" id="KW-0966">Cell projection</keyword>
<keyword evidence="4" id="KW-0677">Repeat</keyword>
<proteinExistence type="predicted"/>
<comment type="subcellular location">
    <subcellularLocation>
        <location evidence="1">Cell projection</location>
        <location evidence="1">Cilium</location>
    </subcellularLocation>
    <subcellularLocation>
        <location evidence="2">Cytoplasm</location>
        <location evidence="2">Cytoskeleton</location>
    </subcellularLocation>
</comment>
<feature type="domain" description="DM10" evidence="8">
    <location>
        <begin position="351"/>
        <end position="445"/>
    </location>
</feature>
<dbReference type="Pfam" id="PF06565">
    <property type="entry name" value="DM10_dom"/>
    <property type="match status" value="1"/>
</dbReference>
<dbReference type="Gene3D" id="2.30.29.170">
    <property type="match status" value="1"/>
</dbReference>
<keyword evidence="3" id="KW-0963">Cytoplasm</keyword>
<dbReference type="PANTHER" id="PTHR12086:SF9">
    <property type="entry name" value="EF-HAND DOMAIN-CONTAINING PROTEIN 1"/>
    <property type="match status" value="1"/>
</dbReference>
<accession>A0A8H7ZTQ5</accession>
<dbReference type="GO" id="GO:0043014">
    <property type="term" value="F:alpha-tubulin binding"/>
    <property type="evidence" value="ECO:0007669"/>
    <property type="project" value="TreeGrafter"/>
</dbReference>
<sequence length="445" mass="51173">MASLGLSLFTSSMCKPHEQGKRDSESLRSHLAPSQVRLKARKNNFFLFCAGENLVSHHIPPPHTTTLRDPHAHITQKLDHKKQQTLDYRNGYAISQNIVPPDLALTLDDDEVLKALAESAKLQFGLGKRIKGPLQQRGDHFWRTPENAGGENGKIFLPAHVAFDKTVRPAIQRVLQADRPRLDGAVLRAESAHLVLCRGRHHRRRGTPHRELRDPPGRPDQAAEAAEGFRELLHRRRPGRREKRHLLWKDFQDRRLRQIYRGEAVDREGAPGLPASPSFPFSPPRSRLTQNKNWRCNSPSTKNYLLLNEGRTVGSPEPMPVDQYIQSRSRPHRIVRSTPPNDKLRRFLEHDRQVLRFFCSWDDRASMFGELRDFVLHYYLVDDSVEVREVQKPNQGRDPFPVLLRRQKLPKVMKDLSDLSDGEMVHWSDLGVGATIDVMGRKFFL</sequence>
<dbReference type="GO" id="GO:0005930">
    <property type="term" value="C:axoneme"/>
    <property type="evidence" value="ECO:0007669"/>
    <property type="project" value="TreeGrafter"/>
</dbReference>
<dbReference type="SMART" id="SM00676">
    <property type="entry name" value="DM10"/>
    <property type="match status" value="1"/>
</dbReference>
<dbReference type="PROSITE" id="PS51336">
    <property type="entry name" value="DM10"/>
    <property type="match status" value="1"/>
</dbReference>
<dbReference type="GO" id="GO:0007052">
    <property type="term" value="P:mitotic spindle organization"/>
    <property type="evidence" value="ECO:0007669"/>
    <property type="project" value="TreeGrafter"/>
</dbReference>
<dbReference type="GO" id="GO:0060285">
    <property type="term" value="P:cilium-dependent cell motility"/>
    <property type="evidence" value="ECO:0007669"/>
    <property type="project" value="TreeGrafter"/>
</dbReference>
<evidence type="ECO:0000256" key="1">
    <source>
        <dbReference type="ARBA" id="ARBA00004138"/>
    </source>
</evidence>
<dbReference type="EMBL" id="JAEFCI010007466">
    <property type="protein sequence ID" value="KAG5459049.1"/>
    <property type="molecule type" value="Genomic_DNA"/>
</dbReference>
<dbReference type="InterPro" id="IPR040193">
    <property type="entry name" value="EFHC1/EFHC2/EFHB"/>
</dbReference>
<comment type="caution">
    <text evidence="9">The sequence shown here is derived from an EMBL/GenBank/DDBJ whole genome shotgun (WGS) entry which is preliminary data.</text>
</comment>
<keyword evidence="5" id="KW-0206">Cytoskeleton</keyword>
<evidence type="ECO:0000256" key="5">
    <source>
        <dbReference type="ARBA" id="ARBA00023212"/>
    </source>
</evidence>
<dbReference type="Proteomes" id="UP000673691">
    <property type="component" value="Unassembled WGS sequence"/>
</dbReference>
<evidence type="ECO:0000256" key="4">
    <source>
        <dbReference type="ARBA" id="ARBA00022737"/>
    </source>
</evidence>
<dbReference type="InterPro" id="IPR006602">
    <property type="entry name" value="DM10_dom"/>
</dbReference>
<dbReference type="AlphaFoldDB" id="A0A8H7ZTQ5"/>
<feature type="compositionally biased region" description="Low complexity" evidence="7">
    <location>
        <begin position="270"/>
        <end position="288"/>
    </location>
</feature>
<dbReference type="OrthoDB" id="10255210at2759"/>
<evidence type="ECO:0000256" key="3">
    <source>
        <dbReference type="ARBA" id="ARBA00022490"/>
    </source>
</evidence>
<keyword evidence="10" id="KW-1185">Reference proteome</keyword>
<evidence type="ECO:0000256" key="2">
    <source>
        <dbReference type="ARBA" id="ARBA00004245"/>
    </source>
</evidence>
<feature type="region of interest" description="Disordered" evidence="7">
    <location>
        <begin position="267"/>
        <end position="294"/>
    </location>
</feature>
<dbReference type="GO" id="GO:0000281">
    <property type="term" value="P:mitotic cytokinesis"/>
    <property type="evidence" value="ECO:0007669"/>
    <property type="project" value="TreeGrafter"/>
</dbReference>
<feature type="compositionally biased region" description="Basic and acidic residues" evidence="7">
    <location>
        <begin position="208"/>
        <end position="217"/>
    </location>
</feature>
<reference evidence="9 10" key="1">
    <citation type="journal article" name="Sci. Rep.">
        <title>Genome-scale phylogenetic analyses confirm Olpidium as the closest living zoosporic fungus to the non-flagellated, terrestrial fungi.</title>
        <authorList>
            <person name="Chang Y."/>
            <person name="Rochon D."/>
            <person name="Sekimoto S."/>
            <person name="Wang Y."/>
            <person name="Chovatia M."/>
            <person name="Sandor L."/>
            <person name="Salamov A."/>
            <person name="Grigoriev I.V."/>
            <person name="Stajich J.E."/>
            <person name="Spatafora J.W."/>
        </authorList>
    </citation>
    <scope>NUCLEOTIDE SEQUENCE [LARGE SCALE GENOMIC DNA]</scope>
    <source>
        <strain evidence="9">S191</strain>
    </source>
</reference>
<dbReference type="GO" id="GO:0072686">
    <property type="term" value="C:mitotic spindle"/>
    <property type="evidence" value="ECO:0007669"/>
    <property type="project" value="TreeGrafter"/>
</dbReference>
<evidence type="ECO:0000259" key="8">
    <source>
        <dbReference type="PROSITE" id="PS51336"/>
    </source>
</evidence>
<evidence type="ECO:0000313" key="9">
    <source>
        <dbReference type="EMBL" id="KAG5459049.1"/>
    </source>
</evidence>
<feature type="region of interest" description="Disordered" evidence="7">
    <location>
        <begin position="201"/>
        <end position="225"/>
    </location>
</feature>
<name>A0A8H7ZTQ5_9FUNG</name>
<evidence type="ECO:0000256" key="6">
    <source>
        <dbReference type="ARBA" id="ARBA00023273"/>
    </source>
</evidence>
<organism evidence="9 10">
    <name type="scientific">Olpidium bornovanus</name>
    <dbReference type="NCBI Taxonomy" id="278681"/>
    <lineage>
        <taxon>Eukaryota</taxon>
        <taxon>Fungi</taxon>
        <taxon>Fungi incertae sedis</taxon>
        <taxon>Olpidiomycota</taxon>
        <taxon>Olpidiomycotina</taxon>
        <taxon>Olpidiomycetes</taxon>
        <taxon>Olpidiales</taxon>
        <taxon>Olpidiaceae</taxon>
        <taxon>Olpidium</taxon>
    </lineage>
</organism>